<comment type="subcellular location">
    <subcellularLocation>
        <location evidence="1 7">Cell membrane</location>
        <topology evidence="1 7">Multi-pass membrane protein</topology>
    </subcellularLocation>
</comment>
<comment type="similarity">
    <text evidence="7">Belongs to the binding-protein-dependent transport system permease family.</text>
</comment>
<feature type="transmembrane region" description="Helical" evidence="7">
    <location>
        <begin position="249"/>
        <end position="272"/>
    </location>
</feature>
<evidence type="ECO:0000313" key="10">
    <source>
        <dbReference type="Proteomes" id="UP000533469"/>
    </source>
</evidence>
<organism evidence="9 10">
    <name type="scientific">Ancylobacter tetraedralis</name>
    <dbReference type="NCBI Taxonomy" id="217068"/>
    <lineage>
        <taxon>Bacteria</taxon>
        <taxon>Pseudomonadati</taxon>
        <taxon>Pseudomonadota</taxon>
        <taxon>Alphaproteobacteria</taxon>
        <taxon>Hyphomicrobiales</taxon>
        <taxon>Xanthobacteraceae</taxon>
        <taxon>Ancylobacter</taxon>
    </lineage>
</organism>
<dbReference type="AlphaFoldDB" id="A0A839ZGQ2"/>
<gene>
    <name evidence="9" type="ORF">FHS55_004411</name>
</gene>
<feature type="transmembrane region" description="Helical" evidence="7">
    <location>
        <begin position="20"/>
        <end position="41"/>
    </location>
</feature>
<comment type="caution">
    <text evidence="9">The sequence shown here is derived from an EMBL/GenBank/DDBJ whole genome shotgun (WGS) entry which is preliminary data.</text>
</comment>
<evidence type="ECO:0000313" key="9">
    <source>
        <dbReference type="EMBL" id="MBB3773767.1"/>
    </source>
</evidence>
<keyword evidence="4 7" id="KW-0812">Transmembrane</keyword>
<feature type="transmembrane region" description="Helical" evidence="7">
    <location>
        <begin position="129"/>
        <end position="156"/>
    </location>
</feature>
<evidence type="ECO:0000256" key="7">
    <source>
        <dbReference type="RuleBase" id="RU363032"/>
    </source>
</evidence>
<dbReference type="RefSeq" id="WP_183191977.1">
    <property type="nucleotide sequence ID" value="NZ_JACICD010000014.1"/>
</dbReference>
<dbReference type="GO" id="GO:0005886">
    <property type="term" value="C:plasma membrane"/>
    <property type="evidence" value="ECO:0007669"/>
    <property type="project" value="UniProtKB-SubCell"/>
</dbReference>
<keyword evidence="10" id="KW-1185">Reference proteome</keyword>
<reference evidence="9 10" key="1">
    <citation type="submission" date="2020-08" db="EMBL/GenBank/DDBJ databases">
        <title>Genomic Encyclopedia of Type Strains, Phase IV (KMG-IV): sequencing the most valuable type-strain genomes for metagenomic binning, comparative biology and taxonomic classification.</title>
        <authorList>
            <person name="Goeker M."/>
        </authorList>
    </citation>
    <scope>NUCLEOTIDE SEQUENCE [LARGE SCALE GENOMIC DNA]</scope>
    <source>
        <strain evidence="9 10">DSM 5895</strain>
    </source>
</reference>
<evidence type="ECO:0000256" key="2">
    <source>
        <dbReference type="ARBA" id="ARBA00022448"/>
    </source>
</evidence>
<keyword evidence="5 7" id="KW-1133">Transmembrane helix</keyword>
<protein>
    <submittedName>
        <fullName evidence="9">Peptide/nickel transport system permease protein</fullName>
    </submittedName>
</protein>
<dbReference type="Pfam" id="PF00528">
    <property type="entry name" value="BPD_transp_1"/>
    <property type="match status" value="1"/>
</dbReference>
<evidence type="ECO:0000256" key="1">
    <source>
        <dbReference type="ARBA" id="ARBA00004651"/>
    </source>
</evidence>
<keyword evidence="2 7" id="KW-0813">Transport</keyword>
<dbReference type="PANTHER" id="PTHR43386:SF25">
    <property type="entry name" value="PEPTIDE ABC TRANSPORTER PERMEASE PROTEIN"/>
    <property type="match status" value="1"/>
</dbReference>
<dbReference type="EMBL" id="JACICD010000014">
    <property type="protein sequence ID" value="MBB3773767.1"/>
    <property type="molecule type" value="Genomic_DNA"/>
</dbReference>
<dbReference type="Gene3D" id="1.10.3720.10">
    <property type="entry name" value="MetI-like"/>
    <property type="match status" value="1"/>
</dbReference>
<dbReference type="Proteomes" id="UP000533469">
    <property type="component" value="Unassembled WGS sequence"/>
</dbReference>
<dbReference type="CDD" id="cd06261">
    <property type="entry name" value="TM_PBP2"/>
    <property type="match status" value="1"/>
</dbReference>
<dbReference type="GO" id="GO:0055085">
    <property type="term" value="P:transmembrane transport"/>
    <property type="evidence" value="ECO:0007669"/>
    <property type="project" value="InterPro"/>
</dbReference>
<evidence type="ECO:0000256" key="5">
    <source>
        <dbReference type="ARBA" id="ARBA00022989"/>
    </source>
</evidence>
<dbReference type="InterPro" id="IPR000515">
    <property type="entry name" value="MetI-like"/>
</dbReference>
<evidence type="ECO:0000256" key="4">
    <source>
        <dbReference type="ARBA" id="ARBA00022692"/>
    </source>
</evidence>
<evidence type="ECO:0000259" key="8">
    <source>
        <dbReference type="PROSITE" id="PS50928"/>
    </source>
</evidence>
<sequence>MSMLSPPATAAARARPGTTVRNAALGILAFWLVIAVIGPSISPHPPDALLSSESFARVEGAGFLGTDYLGRDLLSRLLNGARTTLGLALVASVAAFVVGIAFGFLAGLTGAGRPVDVILSRIVDVLMSFPALILALVVLGTIGTSTTAVVSIVAVVEATRVFRLSRALCIDLGVVDFVQVARARGEGLYWLATREILPNCSVPLMAEFGLRYTYSILMISSLSFLGLGVQPPEADWGVMVHENIQGLLYGSPAALVPAACIASVTIALNLLVDHLIHQANIRLPREIAR</sequence>
<dbReference type="InterPro" id="IPR035906">
    <property type="entry name" value="MetI-like_sf"/>
</dbReference>
<keyword evidence="3" id="KW-1003">Cell membrane</keyword>
<dbReference type="SUPFAM" id="SSF161098">
    <property type="entry name" value="MetI-like"/>
    <property type="match status" value="1"/>
</dbReference>
<proteinExistence type="inferred from homology"/>
<accession>A0A839ZGQ2</accession>
<dbReference type="PROSITE" id="PS50928">
    <property type="entry name" value="ABC_TM1"/>
    <property type="match status" value="1"/>
</dbReference>
<dbReference type="InterPro" id="IPR050366">
    <property type="entry name" value="BP-dependent_transpt_permease"/>
</dbReference>
<evidence type="ECO:0000256" key="3">
    <source>
        <dbReference type="ARBA" id="ARBA00022475"/>
    </source>
</evidence>
<feature type="transmembrane region" description="Helical" evidence="7">
    <location>
        <begin position="212"/>
        <end position="229"/>
    </location>
</feature>
<name>A0A839ZGQ2_9HYPH</name>
<keyword evidence="6 7" id="KW-0472">Membrane</keyword>
<feature type="domain" description="ABC transmembrane type-1" evidence="8">
    <location>
        <begin position="81"/>
        <end position="272"/>
    </location>
</feature>
<evidence type="ECO:0000256" key="6">
    <source>
        <dbReference type="ARBA" id="ARBA00023136"/>
    </source>
</evidence>
<feature type="transmembrane region" description="Helical" evidence="7">
    <location>
        <begin position="85"/>
        <end position="109"/>
    </location>
</feature>
<dbReference type="PANTHER" id="PTHR43386">
    <property type="entry name" value="OLIGOPEPTIDE TRANSPORT SYSTEM PERMEASE PROTEIN APPC"/>
    <property type="match status" value="1"/>
</dbReference>